<evidence type="ECO:0000256" key="1">
    <source>
        <dbReference type="ARBA" id="ARBA00004141"/>
    </source>
</evidence>
<dbReference type="GO" id="GO:0015171">
    <property type="term" value="F:amino acid transmembrane transporter activity"/>
    <property type="evidence" value="ECO:0007669"/>
    <property type="project" value="TreeGrafter"/>
</dbReference>
<keyword evidence="3 5" id="KW-1133">Transmembrane helix</keyword>
<feature type="domain" description="Amino acid permease/ SLC12A" evidence="6">
    <location>
        <begin position="19"/>
        <end position="133"/>
    </location>
</feature>
<dbReference type="KEGG" id="pgri:PgNI_10900"/>
<evidence type="ECO:0000313" key="8">
    <source>
        <dbReference type="RefSeq" id="XP_030979665.1"/>
    </source>
</evidence>
<reference evidence="7 8" key="1">
    <citation type="journal article" date="2019" name="Mol. Biol. Evol.">
        <title>Blast fungal genomes show frequent chromosomal changes, gene gains and losses, and effector gene turnover.</title>
        <authorList>
            <person name="Gomez Luciano L.B."/>
            <person name="Jason Tsai I."/>
            <person name="Chuma I."/>
            <person name="Tosa Y."/>
            <person name="Chen Y.H."/>
            <person name="Li J.Y."/>
            <person name="Li M.Y."/>
            <person name="Jade Lu M.Y."/>
            <person name="Nakayashiki H."/>
            <person name="Li W.H."/>
        </authorList>
    </citation>
    <scope>NUCLEOTIDE SEQUENCE [LARGE SCALE GENOMIC DNA]</scope>
    <source>
        <strain evidence="7 8">NI907</strain>
    </source>
</reference>
<feature type="transmembrane region" description="Helical" evidence="5">
    <location>
        <begin position="38"/>
        <end position="60"/>
    </location>
</feature>
<dbReference type="RefSeq" id="XP_030979665.1">
    <property type="nucleotide sequence ID" value="XM_031130874.1"/>
</dbReference>
<dbReference type="AlphaFoldDB" id="A0A6P8AXM2"/>
<dbReference type="PANTHER" id="PTHR43341:SF35">
    <property type="entry name" value="ACID TRANSPORTER, PUTATIVE-RELATED"/>
    <property type="match status" value="1"/>
</dbReference>
<keyword evidence="7" id="KW-1185">Reference proteome</keyword>
<dbReference type="InterPro" id="IPR050524">
    <property type="entry name" value="APC_YAT"/>
</dbReference>
<accession>A0A6P8AXM2</accession>
<dbReference type="GO" id="GO:0016020">
    <property type="term" value="C:membrane"/>
    <property type="evidence" value="ECO:0007669"/>
    <property type="project" value="UniProtKB-SubCell"/>
</dbReference>
<dbReference type="PANTHER" id="PTHR43341">
    <property type="entry name" value="AMINO ACID PERMEASE"/>
    <property type="match status" value="1"/>
</dbReference>
<dbReference type="Gene3D" id="1.20.1740.10">
    <property type="entry name" value="Amino acid/polyamine transporter I"/>
    <property type="match status" value="1"/>
</dbReference>
<evidence type="ECO:0000256" key="3">
    <source>
        <dbReference type="ARBA" id="ARBA00022989"/>
    </source>
</evidence>
<protein>
    <recommendedName>
        <fullName evidence="6">Amino acid permease/ SLC12A domain-containing protein</fullName>
    </recommendedName>
</protein>
<reference evidence="8" key="2">
    <citation type="submission" date="2019-10" db="EMBL/GenBank/DDBJ databases">
        <authorList>
            <consortium name="NCBI Genome Project"/>
        </authorList>
    </citation>
    <scope>NUCLEOTIDE SEQUENCE</scope>
    <source>
        <strain evidence="8">NI907</strain>
    </source>
</reference>
<evidence type="ECO:0000256" key="5">
    <source>
        <dbReference type="SAM" id="Phobius"/>
    </source>
</evidence>
<sequence length="396" mass="43135">MSTAPALRRHVTVGEPSIFIGSGIFNINDEVLRLAGPMGLLLAVLLFGVVATLVPVPNAIFEFVDTFVDHGVAWAVGAMYWLAYSSILPIQVIGAGKLLRFRGVNDEWIQLASAGWPFLILTINLVHIKGSSKWSQRPSMTLYGLTYKLGGSGIKAYINERTGVVLPKTGAPAMAILVSLMAWYRLVFLDIPRDNGATRCSRELKDEQLDKFLPSSETYDTTTPLAWLHPTAARLDPLGCFVIVCICATVWKTGVNGTKFMEVSGAHILFTAVIIIRKTHNYFRRPGARGWVCLDSSESLTGKLSSLDDLSGRAANRVRSRRKAYQCTMRTMPTATLTTTMKWGNRGGMFMGLMMGGTAVGGKQPGLKLKSILASSAPSPMRSLDGGARYRSLGRN</sequence>
<evidence type="ECO:0000256" key="2">
    <source>
        <dbReference type="ARBA" id="ARBA00022692"/>
    </source>
</evidence>
<organism evidence="7 8">
    <name type="scientific">Pyricularia grisea</name>
    <name type="common">Crabgrass-specific blast fungus</name>
    <name type="synonym">Magnaporthe grisea</name>
    <dbReference type="NCBI Taxonomy" id="148305"/>
    <lineage>
        <taxon>Eukaryota</taxon>
        <taxon>Fungi</taxon>
        <taxon>Dikarya</taxon>
        <taxon>Ascomycota</taxon>
        <taxon>Pezizomycotina</taxon>
        <taxon>Sordariomycetes</taxon>
        <taxon>Sordariomycetidae</taxon>
        <taxon>Magnaporthales</taxon>
        <taxon>Pyriculariaceae</taxon>
        <taxon>Pyricularia</taxon>
    </lineage>
</organism>
<evidence type="ECO:0000259" key="6">
    <source>
        <dbReference type="Pfam" id="PF00324"/>
    </source>
</evidence>
<proteinExistence type="predicted"/>
<keyword evidence="2 5" id="KW-0812">Transmembrane</keyword>
<evidence type="ECO:0000256" key="4">
    <source>
        <dbReference type="ARBA" id="ARBA00023136"/>
    </source>
</evidence>
<evidence type="ECO:0000313" key="7">
    <source>
        <dbReference type="Proteomes" id="UP000515153"/>
    </source>
</evidence>
<dbReference type="Proteomes" id="UP000515153">
    <property type="component" value="Chromosome VII"/>
</dbReference>
<feature type="transmembrane region" description="Helical" evidence="5">
    <location>
        <begin position="170"/>
        <end position="189"/>
    </location>
</feature>
<feature type="transmembrane region" description="Helical" evidence="5">
    <location>
        <begin position="72"/>
        <end position="96"/>
    </location>
</feature>
<dbReference type="Pfam" id="PF00324">
    <property type="entry name" value="AA_permease"/>
    <property type="match status" value="1"/>
</dbReference>
<comment type="subcellular location">
    <subcellularLocation>
        <location evidence="1">Membrane</location>
        <topology evidence="1">Multi-pass membrane protein</topology>
    </subcellularLocation>
</comment>
<dbReference type="GeneID" id="41965779"/>
<reference evidence="8" key="3">
    <citation type="submission" date="2025-08" db="UniProtKB">
        <authorList>
            <consortium name="RefSeq"/>
        </authorList>
    </citation>
    <scope>IDENTIFICATION</scope>
    <source>
        <strain evidence="8">NI907</strain>
    </source>
</reference>
<dbReference type="InterPro" id="IPR004841">
    <property type="entry name" value="AA-permease/SLC12A_dom"/>
</dbReference>
<name>A0A6P8AXM2_PYRGI</name>
<gene>
    <name evidence="8" type="ORF">PgNI_10900</name>
</gene>
<keyword evidence="4 5" id="KW-0472">Membrane</keyword>